<dbReference type="OrthoDB" id="278212at2759"/>
<organism evidence="2 3">
    <name type="scientific">Trypanosoma rangeli</name>
    <dbReference type="NCBI Taxonomy" id="5698"/>
    <lineage>
        <taxon>Eukaryota</taxon>
        <taxon>Discoba</taxon>
        <taxon>Euglenozoa</taxon>
        <taxon>Kinetoplastea</taxon>
        <taxon>Metakinetoplastina</taxon>
        <taxon>Trypanosomatida</taxon>
        <taxon>Trypanosomatidae</taxon>
        <taxon>Trypanosoma</taxon>
        <taxon>Herpetosoma</taxon>
    </lineage>
</organism>
<proteinExistence type="predicted"/>
<evidence type="ECO:0000313" key="2">
    <source>
        <dbReference type="EMBL" id="RNF06267.1"/>
    </source>
</evidence>
<evidence type="ECO:0008006" key="4">
    <source>
        <dbReference type="Google" id="ProtNLM"/>
    </source>
</evidence>
<protein>
    <recommendedName>
        <fullName evidence="4">Mitochondrial glycoprotein</fullName>
    </recommendedName>
</protein>
<feature type="region of interest" description="Disordered" evidence="1">
    <location>
        <begin position="203"/>
        <end position="243"/>
    </location>
</feature>
<name>A0A3R7KEA8_TRYRA</name>
<dbReference type="PANTHER" id="PTHR10826:SF8">
    <property type="entry name" value="MITOCHONDRIAL GLYCOPROTEIN"/>
    <property type="match status" value="1"/>
</dbReference>
<dbReference type="OMA" id="EGRCMFL"/>
<dbReference type="Pfam" id="PF02330">
    <property type="entry name" value="MAM33"/>
    <property type="match status" value="1"/>
</dbReference>
<accession>A0A3R7KEA8</accession>
<evidence type="ECO:0000256" key="1">
    <source>
        <dbReference type="SAM" id="MobiDB-lite"/>
    </source>
</evidence>
<feature type="compositionally biased region" description="Low complexity" evidence="1">
    <location>
        <begin position="216"/>
        <end position="226"/>
    </location>
</feature>
<dbReference type="Proteomes" id="UP000283634">
    <property type="component" value="Unassembled WGS sequence"/>
</dbReference>
<keyword evidence="3" id="KW-1185">Reference proteome</keyword>
<dbReference type="EMBL" id="MKGL01000113">
    <property type="protein sequence ID" value="RNF06267.1"/>
    <property type="molecule type" value="Genomic_DNA"/>
</dbReference>
<comment type="caution">
    <text evidence="2">The sequence shown here is derived from an EMBL/GenBank/DDBJ whole genome shotgun (WGS) entry which is preliminary data.</text>
</comment>
<dbReference type="InterPro" id="IPR036561">
    <property type="entry name" value="MAM33_sf"/>
</dbReference>
<evidence type="ECO:0000313" key="3">
    <source>
        <dbReference type="Proteomes" id="UP000283634"/>
    </source>
</evidence>
<dbReference type="InterPro" id="IPR003428">
    <property type="entry name" value="MAM33"/>
</dbReference>
<reference evidence="2 3" key="1">
    <citation type="journal article" date="2018" name="BMC Genomics">
        <title>Genomic comparison of Trypanosoma conorhini and Trypanosoma rangeli to Trypanosoma cruzi strains of high and low virulence.</title>
        <authorList>
            <person name="Bradwell K.R."/>
            <person name="Koparde V.N."/>
            <person name="Matveyev A.V."/>
            <person name="Serrano M.G."/>
            <person name="Alves J.M."/>
            <person name="Parikh H."/>
            <person name="Huang B."/>
            <person name="Lee V."/>
            <person name="Espinosa-Alvarez O."/>
            <person name="Ortiz P.A."/>
            <person name="Costa-Martins A.G."/>
            <person name="Teixeira M.M."/>
            <person name="Buck G.A."/>
        </authorList>
    </citation>
    <scope>NUCLEOTIDE SEQUENCE [LARGE SCALE GENOMIC DNA]</scope>
    <source>
        <strain evidence="2 3">AM80</strain>
    </source>
</reference>
<gene>
    <name evidence="2" type="ORF">TraAM80_04143</name>
</gene>
<dbReference type="PANTHER" id="PTHR10826">
    <property type="entry name" value="COMPLEMENT COMPONENT 1"/>
    <property type="match status" value="1"/>
</dbReference>
<dbReference type="SUPFAM" id="SSF54529">
    <property type="entry name" value="Mitochondrial glycoprotein MAM33-like"/>
    <property type="match status" value="1"/>
</dbReference>
<dbReference type="RefSeq" id="XP_029239160.1">
    <property type="nucleotide sequence ID" value="XM_029381082.1"/>
</dbReference>
<dbReference type="Gene3D" id="3.10.280.10">
    <property type="entry name" value="Mitochondrial glycoprotein"/>
    <property type="match status" value="1"/>
</dbReference>
<dbReference type="GO" id="GO:0005759">
    <property type="term" value="C:mitochondrial matrix"/>
    <property type="evidence" value="ECO:0007669"/>
    <property type="project" value="InterPro"/>
</dbReference>
<sequence length="529" mass="59390">MLGCRPGCIPILLRANNALRKYRRAGLRQNSSSSGVIGAFWLAAAGGREQSLVGDKRNSSSLHGAEPDNLCTFRHANSPETMLPSMGSASYSDEEATHEQRCTVMGEQGDGEQDELQLLRQSAHTLRDATETEIKAEIERDSRDGVTAIPPLPPVGWKVQHPVGSNYFVMVQTLNGGAKSAELHKRRYQSVHDGFLQAVKESQRQNMLRDPKRKQQQQQHEPQRQGQARHDMEGTTGSQSLQAKSLPKKMFVDYSGQNQRRAMLREMNTLHDAENVRRMDVHLTVFAPLRVYDPSLQDPTVDICEWSSFDVLVRKTTAAGKRGSKGGAQSALHSLSHFIEESALCMLVRVASVNSEMRIRFIQFLSRHEAQALEEHACFGQGEPGFLELMRRRRQVRATTRPFRSLSRYDEPLALFQEAPNDYKALASNPLTFNSQRGACGTAYELLTECFDSGGEYSRTLCYNGPYLSELSKEMVEAFQGYLQGDLAISAGLCEYVCQMQFFLEQEEYMAWLGRLRHVATVAAERNSK</sequence>
<dbReference type="AlphaFoldDB" id="A0A3R7KEA8"/>
<dbReference type="GeneID" id="40328076"/>